<organism evidence="2 3">
    <name type="scientific">Rhodococcus parequi</name>
    <dbReference type="NCBI Taxonomy" id="3137122"/>
    <lineage>
        <taxon>Bacteria</taxon>
        <taxon>Bacillati</taxon>
        <taxon>Actinomycetota</taxon>
        <taxon>Actinomycetes</taxon>
        <taxon>Mycobacteriales</taxon>
        <taxon>Nocardiaceae</taxon>
        <taxon>Rhodococcus</taxon>
    </lineage>
</organism>
<gene>
    <name evidence="2" type="ORF">ABEU20_002903</name>
</gene>
<accession>A0ABW9FHU1</accession>
<evidence type="ECO:0000313" key="3">
    <source>
        <dbReference type="Proteomes" id="UP001629745"/>
    </source>
</evidence>
<keyword evidence="3" id="KW-1185">Reference proteome</keyword>
<evidence type="ECO:0000259" key="1">
    <source>
        <dbReference type="PROSITE" id="PS50075"/>
    </source>
</evidence>
<dbReference type="RefSeq" id="WP_420164856.1">
    <property type="nucleotide sequence ID" value="NZ_JBDLNV010000004.1"/>
</dbReference>
<dbReference type="InterPro" id="IPR009081">
    <property type="entry name" value="PP-bd_ACP"/>
</dbReference>
<comment type="caution">
    <text evidence="2">The sequence shown here is derived from an EMBL/GenBank/DDBJ whole genome shotgun (WGS) entry which is preliminary data.</text>
</comment>
<dbReference type="EMBL" id="JBDLNV010000004">
    <property type="protein sequence ID" value="MFM1724320.1"/>
    <property type="molecule type" value="Genomic_DNA"/>
</dbReference>
<dbReference type="SUPFAM" id="SSF47336">
    <property type="entry name" value="ACP-like"/>
    <property type="match status" value="1"/>
</dbReference>
<proteinExistence type="predicted"/>
<reference evidence="2 3" key="1">
    <citation type="submission" date="2023-11" db="EMBL/GenBank/DDBJ databases">
        <authorList>
            <person name="Val-Calvo J."/>
            <person name="Scortti M."/>
            <person name="Vazquez-Boland J."/>
        </authorList>
    </citation>
    <scope>NUCLEOTIDE SEQUENCE [LARGE SCALE GENOMIC DNA]</scope>
    <source>
        <strain evidence="2 3">PAM 2766</strain>
    </source>
</reference>
<dbReference type="InterPro" id="IPR036736">
    <property type="entry name" value="ACP-like_sf"/>
</dbReference>
<dbReference type="Pfam" id="PF00550">
    <property type="entry name" value="PP-binding"/>
    <property type="match status" value="1"/>
</dbReference>
<dbReference type="PROSITE" id="PS50075">
    <property type="entry name" value="CARRIER"/>
    <property type="match status" value="1"/>
</dbReference>
<evidence type="ECO:0000313" key="2">
    <source>
        <dbReference type="EMBL" id="MFM1724320.1"/>
    </source>
</evidence>
<protein>
    <submittedName>
        <fullName evidence="2">Phosphopantetheine-binding protein</fullName>
    </submittedName>
</protein>
<sequence length="74" mass="8255">MPLDRDTILADTAQILEVDVAEIDTSVSLVDQGLDSVRLMALVERWRDSGADVDFVSLASEPDLEQWITLLEPR</sequence>
<dbReference type="Proteomes" id="UP001629745">
    <property type="component" value="Unassembled WGS sequence"/>
</dbReference>
<feature type="domain" description="Carrier" evidence="1">
    <location>
        <begin position="1"/>
        <end position="74"/>
    </location>
</feature>
<name>A0ABW9FHU1_9NOCA</name>
<dbReference type="Gene3D" id="1.10.1200.10">
    <property type="entry name" value="ACP-like"/>
    <property type="match status" value="1"/>
</dbReference>